<dbReference type="PROSITE" id="PS50192">
    <property type="entry name" value="T_SNARE"/>
    <property type="match status" value="1"/>
</dbReference>
<comment type="caution">
    <text evidence="10">The sequence shown here is derived from an EMBL/GenBank/DDBJ whole genome shotgun (WGS) entry which is preliminary data.</text>
</comment>
<feature type="transmembrane region" description="Helical" evidence="6">
    <location>
        <begin position="169"/>
        <end position="189"/>
    </location>
</feature>
<dbReference type="Pfam" id="PF05227">
    <property type="entry name" value="CHASE3"/>
    <property type="match status" value="1"/>
</dbReference>
<dbReference type="GO" id="GO:0005886">
    <property type="term" value="C:plasma membrane"/>
    <property type="evidence" value="ECO:0007669"/>
    <property type="project" value="UniProtKB-SubCell"/>
</dbReference>
<dbReference type="RefSeq" id="WP_184046437.1">
    <property type="nucleotide sequence ID" value="NZ_JACIGK010000023.1"/>
</dbReference>
<keyword evidence="6" id="KW-0472">Membrane</keyword>
<evidence type="ECO:0000313" key="11">
    <source>
        <dbReference type="Proteomes" id="UP000554286"/>
    </source>
</evidence>
<dbReference type="PROSITE" id="PS50111">
    <property type="entry name" value="CHEMOTAXIS_TRANSDUC_2"/>
    <property type="match status" value="1"/>
</dbReference>
<feature type="domain" description="T-SNARE coiled-coil homology" evidence="8">
    <location>
        <begin position="436"/>
        <end position="498"/>
    </location>
</feature>
<organism evidence="10 11">
    <name type="scientific">Roseospira visakhapatnamensis</name>
    <dbReference type="NCBI Taxonomy" id="390880"/>
    <lineage>
        <taxon>Bacteria</taxon>
        <taxon>Pseudomonadati</taxon>
        <taxon>Pseudomonadota</taxon>
        <taxon>Alphaproteobacteria</taxon>
        <taxon>Rhodospirillales</taxon>
        <taxon>Rhodospirillaceae</taxon>
        <taxon>Roseospira</taxon>
    </lineage>
</organism>
<evidence type="ECO:0000256" key="3">
    <source>
        <dbReference type="ARBA" id="ARBA00023224"/>
    </source>
</evidence>
<dbReference type="GO" id="GO:0007165">
    <property type="term" value="P:signal transduction"/>
    <property type="evidence" value="ECO:0007669"/>
    <property type="project" value="UniProtKB-KW"/>
</dbReference>
<dbReference type="Gene3D" id="1.10.287.950">
    <property type="entry name" value="Methyl-accepting chemotaxis protein"/>
    <property type="match status" value="1"/>
</dbReference>
<feature type="domain" description="Methyl-accepting transducer" evidence="7">
    <location>
        <begin position="277"/>
        <end position="506"/>
    </location>
</feature>
<dbReference type="InterPro" id="IPR004089">
    <property type="entry name" value="MCPsignal_dom"/>
</dbReference>
<dbReference type="InterPro" id="IPR003660">
    <property type="entry name" value="HAMP_dom"/>
</dbReference>
<evidence type="ECO:0000256" key="6">
    <source>
        <dbReference type="SAM" id="Phobius"/>
    </source>
</evidence>
<evidence type="ECO:0000256" key="5">
    <source>
        <dbReference type="PROSITE-ProRule" id="PRU00284"/>
    </source>
</evidence>
<sequence>MATIIMLQSILSTNRWVNHTQQVLAEASGIIAAAVDMETGMRGYLLAGDDAFLEPYRAGEQIVYTSSAALRETVSDNPTQVERLTEVESVLRQWQDDVADPAIAFRRRVGTSETDADTMDDVARMVGEARGKVFFDRFRAIMADFQTEERTLMEARQAANERTSRVARLLSWSLMIGGLVAGAGLAWWIGASIARPIVGITQAMGTLADGNTAVGIPGTGRRDEIGRMADAVQVFKDNMIKGDTLAAEAAKEQEERGRRAATIEKATSAFDTSISATIETLASAASQLQSTAESLSAISEETNRQATTVASASEQATVNVETVASAANQLGGSIKEISQQVQRQADMAEQASTAAQNTNEKVQNLAERADSIGEVVNLINGIAGQTNLLALNATIEAARAGDAGKGFAVVASEVKSLANQTAQATEQIAEQIKAVQEQTGSTVEAIALINERIAAMKEVAATVASAIEEQSAATQEISRNAQQASVGTRQVSTSISSVTQASAEAGQGSNNVLDAARALSRQSDTLSSKVSTFTQEVRTA</sequence>
<dbReference type="Proteomes" id="UP000554286">
    <property type="component" value="Unassembled WGS sequence"/>
</dbReference>
<keyword evidence="3 5" id="KW-0807">Transducer</keyword>
<dbReference type="PROSITE" id="PS50885">
    <property type="entry name" value="HAMP"/>
    <property type="match status" value="1"/>
</dbReference>
<dbReference type="PANTHER" id="PTHR32089">
    <property type="entry name" value="METHYL-ACCEPTING CHEMOTAXIS PROTEIN MCPB"/>
    <property type="match status" value="1"/>
</dbReference>
<dbReference type="CDD" id="cd19410">
    <property type="entry name" value="HK9-like_sensor"/>
    <property type="match status" value="1"/>
</dbReference>
<dbReference type="SMART" id="SM00304">
    <property type="entry name" value="HAMP"/>
    <property type="match status" value="1"/>
</dbReference>
<reference evidence="10 11" key="1">
    <citation type="submission" date="2020-08" db="EMBL/GenBank/DDBJ databases">
        <title>Genome sequencing of Purple Non-Sulfur Bacteria from various extreme environments.</title>
        <authorList>
            <person name="Mayer M."/>
        </authorList>
    </citation>
    <scope>NUCLEOTIDE SEQUENCE [LARGE SCALE GENOMIC DNA]</scope>
    <source>
        <strain evidence="10 11">JA131</strain>
    </source>
</reference>
<dbReference type="InterPro" id="IPR007891">
    <property type="entry name" value="CHASE3"/>
</dbReference>
<name>A0A7W6RFT9_9PROT</name>
<keyword evidence="6" id="KW-0812">Transmembrane</keyword>
<evidence type="ECO:0000259" key="8">
    <source>
        <dbReference type="PROSITE" id="PS50192"/>
    </source>
</evidence>
<dbReference type="SUPFAM" id="SSF58104">
    <property type="entry name" value="Methyl-accepting chemotaxis protein (MCP) signaling domain"/>
    <property type="match status" value="1"/>
</dbReference>
<keyword evidence="6" id="KW-1133">Transmembrane helix</keyword>
<evidence type="ECO:0000313" key="10">
    <source>
        <dbReference type="EMBL" id="MBB4267239.1"/>
    </source>
</evidence>
<evidence type="ECO:0000259" key="9">
    <source>
        <dbReference type="PROSITE" id="PS50885"/>
    </source>
</evidence>
<dbReference type="Pfam" id="PF00015">
    <property type="entry name" value="MCPsignal"/>
    <property type="match status" value="1"/>
</dbReference>
<dbReference type="CDD" id="cd06225">
    <property type="entry name" value="HAMP"/>
    <property type="match status" value="1"/>
</dbReference>
<proteinExistence type="inferred from homology"/>
<protein>
    <submittedName>
        <fullName evidence="10">Methyl-accepting chemotaxis protein</fullName>
    </submittedName>
</protein>
<dbReference type="Pfam" id="PF00672">
    <property type="entry name" value="HAMP"/>
    <property type="match status" value="1"/>
</dbReference>
<evidence type="ECO:0000256" key="2">
    <source>
        <dbReference type="ARBA" id="ARBA00022519"/>
    </source>
</evidence>
<comment type="similarity">
    <text evidence="4">Belongs to the methyl-accepting chemotaxis (MCP) protein family.</text>
</comment>
<evidence type="ECO:0000256" key="4">
    <source>
        <dbReference type="ARBA" id="ARBA00029447"/>
    </source>
</evidence>
<evidence type="ECO:0000256" key="1">
    <source>
        <dbReference type="ARBA" id="ARBA00004429"/>
    </source>
</evidence>
<keyword evidence="2" id="KW-0997">Cell inner membrane</keyword>
<evidence type="ECO:0000259" key="7">
    <source>
        <dbReference type="PROSITE" id="PS50111"/>
    </source>
</evidence>
<keyword evidence="2" id="KW-1003">Cell membrane</keyword>
<feature type="domain" description="HAMP" evidence="9">
    <location>
        <begin position="191"/>
        <end position="244"/>
    </location>
</feature>
<dbReference type="AlphaFoldDB" id="A0A7W6RFT9"/>
<gene>
    <name evidence="10" type="ORF">GGD89_002880</name>
</gene>
<dbReference type="PANTHER" id="PTHR32089:SF112">
    <property type="entry name" value="LYSOZYME-LIKE PROTEIN-RELATED"/>
    <property type="match status" value="1"/>
</dbReference>
<dbReference type="InterPro" id="IPR000727">
    <property type="entry name" value="T_SNARE_dom"/>
</dbReference>
<dbReference type="EMBL" id="JACIGK010000023">
    <property type="protein sequence ID" value="MBB4267239.1"/>
    <property type="molecule type" value="Genomic_DNA"/>
</dbReference>
<comment type="subcellular location">
    <subcellularLocation>
        <location evidence="1">Cell inner membrane</location>
        <topology evidence="1">Multi-pass membrane protein</topology>
    </subcellularLocation>
</comment>
<accession>A0A7W6RFT9</accession>
<dbReference type="SMART" id="SM00283">
    <property type="entry name" value="MA"/>
    <property type="match status" value="1"/>
</dbReference>
<dbReference type="Gene3D" id="1.10.8.500">
    <property type="entry name" value="HAMP domain in histidine kinase"/>
    <property type="match status" value="1"/>
</dbReference>
<keyword evidence="11" id="KW-1185">Reference proteome</keyword>